<feature type="domain" description="Thioredoxin" evidence="1">
    <location>
        <begin position="28"/>
        <end position="161"/>
    </location>
</feature>
<dbReference type="Pfam" id="PF08534">
    <property type="entry name" value="Redoxin"/>
    <property type="match status" value="1"/>
</dbReference>
<accession>A0A858Q4J6</accession>
<dbReference type="InterPro" id="IPR013740">
    <property type="entry name" value="Redoxin"/>
</dbReference>
<sequence length="162" mass="17937">MAFRRRSVLGWGVAIVLFFAVQVFLNRDMASGPAPAIEGRFLDGSPASLDSLRGRPALVYFWASWCPICGTMEHKIESLARDHAVVTVAYQSGDAAEVARHVAERHLDWRVVPDPDGINGERYGIRGVPAFFILGPDGTIRSRSMGFTPEWLLRLRLWLAAG</sequence>
<dbReference type="RefSeq" id="WP_169601595.1">
    <property type="nucleotide sequence ID" value="NZ_CP046565.1"/>
</dbReference>
<dbReference type="PANTHER" id="PTHR42852:SF17">
    <property type="entry name" value="THIOREDOXIN-LIKE PROTEIN HI_1115"/>
    <property type="match status" value="1"/>
</dbReference>
<dbReference type="PROSITE" id="PS51352">
    <property type="entry name" value="THIOREDOXIN_2"/>
    <property type="match status" value="1"/>
</dbReference>
<protein>
    <submittedName>
        <fullName evidence="2">Redoxin domain-containing protein</fullName>
    </submittedName>
</protein>
<dbReference type="CDD" id="cd03011">
    <property type="entry name" value="TlpA_like_ScsD_MtbDsbE"/>
    <property type="match status" value="1"/>
</dbReference>
<gene>
    <name evidence="2" type="ORF">GNH96_01410</name>
</gene>
<dbReference type="Proteomes" id="UP000503004">
    <property type="component" value="Chromosome"/>
</dbReference>
<dbReference type="InterPro" id="IPR050553">
    <property type="entry name" value="Thioredoxin_ResA/DsbE_sf"/>
</dbReference>
<keyword evidence="3" id="KW-1185">Reference proteome</keyword>
<dbReference type="SUPFAM" id="SSF52833">
    <property type="entry name" value="Thioredoxin-like"/>
    <property type="match status" value="1"/>
</dbReference>
<dbReference type="AlphaFoldDB" id="A0A858Q4J6"/>
<evidence type="ECO:0000259" key="1">
    <source>
        <dbReference type="PROSITE" id="PS51352"/>
    </source>
</evidence>
<evidence type="ECO:0000313" key="3">
    <source>
        <dbReference type="Proteomes" id="UP000503004"/>
    </source>
</evidence>
<reference evidence="3" key="1">
    <citation type="submission" date="2019-12" db="EMBL/GenBank/DDBJ databases">
        <authorList>
            <person name="Awala S.I."/>
            <person name="Rhee S.K."/>
        </authorList>
    </citation>
    <scope>NUCLEOTIDE SEQUENCE [LARGE SCALE GENOMIC DNA]</scope>
    <source>
        <strain evidence="3">IM1</strain>
    </source>
</reference>
<dbReference type="InterPro" id="IPR036249">
    <property type="entry name" value="Thioredoxin-like_sf"/>
</dbReference>
<proteinExistence type="predicted"/>
<dbReference type="EMBL" id="CP046565">
    <property type="protein sequence ID" value="QJD28751.1"/>
    <property type="molecule type" value="Genomic_DNA"/>
</dbReference>
<evidence type="ECO:0000313" key="2">
    <source>
        <dbReference type="EMBL" id="QJD28751.1"/>
    </source>
</evidence>
<dbReference type="KEGG" id="metu:GNH96_01410"/>
<dbReference type="GO" id="GO:0016491">
    <property type="term" value="F:oxidoreductase activity"/>
    <property type="evidence" value="ECO:0007669"/>
    <property type="project" value="InterPro"/>
</dbReference>
<dbReference type="Gene3D" id="3.40.30.10">
    <property type="entry name" value="Glutaredoxin"/>
    <property type="match status" value="1"/>
</dbReference>
<name>A0A858Q4J6_9GAMM</name>
<organism evidence="2 3">
    <name type="scientific">Methylococcus geothermalis</name>
    <dbReference type="NCBI Taxonomy" id="2681310"/>
    <lineage>
        <taxon>Bacteria</taxon>
        <taxon>Pseudomonadati</taxon>
        <taxon>Pseudomonadota</taxon>
        <taxon>Gammaproteobacteria</taxon>
        <taxon>Methylococcales</taxon>
        <taxon>Methylococcaceae</taxon>
        <taxon>Methylococcus</taxon>
    </lineage>
</organism>
<dbReference type="InterPro" id="IPR013766">
    <property type="entry name" value="Thioredoxin_domain"/>
</dbReference>
<dbReference type="PANTHER" id="PTHR42852">
    <property type="entry name" value="THIOL:DISULFIDE INTERCHANGE PROTEIN DSBE"/>
    <property type="match status" value="1"/>
</dbReference>